<evidence type="ECO:0000256" key="2">
    <source>
        <dbReference type="ARBA" id="ARBA00022491"/>
    </source>
</evidence>
<keyword evidence="2" id="KW-0678">Repressor</keyword>
<dbReference type="EMBL" id="JAUPFM010000001">
    <property type="protein sequence ID" value="KAK2862495.1"/>
    <property type="molecule type" value="Genomic_DNA"/>
</dbReference>
<keyword evidence="6" id="KW-0539">Nucleus</keyword>
<dbReference type="PANTHER" id="PTHR13392:SF14">
    <property type="entry name" value="ATAXIN-1-LIKE"/>
    <property type="match status" value="1"/>
</dbReference>
<evidence type="ECO:0000256" key="6">
    <source>
        <dbReference type="ARBA" id="ARBA00023242"/>
    </source>
</evidence>
<keyword evidence="4" id="KW-0238">DNA-binding</keyword>
<evidence type="ECO:0000256" key="4">
    <source>
        <dbReference type="ARBA" id="ARBA00023125"/>
    </source>
</evidence>
<feature type="compositionally biased region" description="Low complexity" evidence="7">
    <location>
        <begin position="291"/>
        <end position="308"/>
    </location>
</feature>
<name>A0AA88NNF8_CHASR</name>
<dbReference type="AlphaFoldDB" id="A0AA88NNF8"/>
<dbReference type="SMART" id="SM00536">
    <property type="entry name" value="AXH"/>
    <property type="match status" value="1"/>
</dbReference>
<dbReference type="InterPro" id="IPR036096">
    <property type="entry name" value="Ataxin_AXH_dom_sf"/>
</dbReference>
<dbReference type="GO" id="GO:0003723">
    <property type="term" value="F:RNA binding"/>
    <property type="evidence" value="ECO:0007669"/>
    <property type="project" value="InterPro"/>
</dbReference>
<feature type="domain" description="AXH" evidence="8">
    <location>
        <begin position="307"/>
        <end position="439"/>
    </location>
</feature>
<dbReference type="InterPro" id="IPR003652">
    <property type="entry name" value="Ataxin_AXH_dom"/>
</dbReference>
<organism evidence="9 10">
    <name type="scientific">Channa striata</name>
    <name type="common">Snakehead murrel</name>
    <name type="synonym">Ophicephalus striatus</name>
    <dbReference type="NCBI Taxonomy" id="64152"/>
    <lineage>
        <taxon>Eukaryota</taxon>
        <taxon>Metazoa</taxon>
        <taxon>Chordata</taxon>
        <taxon>Craniata</taxon>
        <taxon>Vertebrata</taxon>
        <taxon>Euteleostomi</taxon>
        <taxon>Actinopterygii</taxon>
        <taxon>Neopterygii</taxon>
        <taxon>Teleostei</taxon>
        <taxon>Neoteleostei</taxon>
        <taxon>Acanthomorphata</taxon>
        <taxon>Anabantaria</taxon>
        <taxon>Anabantiformes</taxon>
        <taxon>Channoidei</taxon>
        <taxon>Channidae</taxon>
        <taxon>Channa</taxon>
    </lineage>
</organism>
<evidence type="ECO:0000256" key="7">
    <source>
        <dbReference type="SAM" id="MobiDB-lite"/>
    </source>
</evidence>
<dbReference type="Proteomes" id="UP001187415">
    <property type="component" value="Unassembled WGS sequence"/>
</dbReference>
<dbReference type="GO" id="GO:0003677">
    <property type="term" value="F:DNA binding"/>
    <property type="evidence" value="ECO:0007669"/>
    <property type="project" value="UniProtKB-KW"/>
</dbReference>
<feature type="compositionally biased region" description="Pro residues" evidence="7">
    <location>
        <begin position="436"/>
        <end position="450"/>
    </location>
</feature>
<feature type="compositionally biased region" description="Low complexity" evidence="7">
    <location>
        <begin position="56"/>
        <end position="65"/>
    </location>
</feature>
<feature type="region of interest" description="Disordered" evidence="7">
    <location>
        <begin position="1"/>
        <end position="67"/>
    </location>
</feature>
<gene>
    <name evidence="9" type="ORF">Q5P01_002028</name>
</gene>
<keyword evidence="5" id="KW-0804">Transcription</keyword>
<dbReference type="Pfam" id="PF08517">
    <property type="entry name" value="AXH"/>
    <property type="match status" value="1"/>
</dbReference>
<protein>
    <recommendedName>
        <fullName evidence="8">AXH domain-containing protein</fullName>
    </recommendedName>
</protein>
<dbReference type="PANTHER" id="PTHR13392">
    <property type="entry name" value="ATAXIN 1"/>
    <property type="match status" value="1"/>
</dbReference>
<evidence type="ECO:0000259" key="8">
    <source>
        <dbReference type="PROSITE" id="PS51148"/>
    </source>
</evidence>
<accession>A0AA88NNF8</accession>
<feature type="compositionally biased region" description="Basic and acidic residues" evidence="7">
    <location>
        <begin position="35"/>
        <end position="48"/>
    </location>
</feature>
<evidence type="ECO:0000313" key="9">
    <source>
        <dbReference type="EMBL" id="KAK2862495.1"/>
    </source>
</evidence>
<feature type="region of interest" description="Disordered" evidence="7">
    <location>
        <begin position="285"/>
        <end position="308"/>
    </location>
</feature>
<dbReference type="InterPro" id="IPR043404">
    <property type="entry name" value="ATAXIN1-like"/>
</dbReference>
<evidence type="ECO:0000256" key="3">
    <source>
        <dbReference type="ARBA" id="ARBA00023015"/>
    </source>
</evidence>
<dbReference type="GO" id="GO:0007399">
    <property type="term" value="P:nervous system development"/>
    <property type="evidence" value="ECO:0007669"/>
    <property type="project" value="TreeGrafter"/>
</dbReference>
<dbReference type="SUPFAM" id="SSF102031">
    <property type="entry name" value="AXH domain"/>
    <property type="match status" value="1"/>
</dbReference>
<comment type="subcellular location">
    <subcellularLocation>
        <location evidence="1">Nucleus</location>
    </subcellularLocation>
</comment>
<dbReference type="GO" id="GO:0005634">
    <property type="term" value="C:nucleus"/>
    <property type="evidence" value="ECO:0007669"/>
    <property type="project" value="UniProtKB-SubCell"/>
</dbReference>
<evidence type="ECO:0000256" key="1">
    <source>
        <dbReference type="ARBA" id="ARBA00004123"/>
    </source>
</evidence>
<dbReference type="GO" id="GO:0000122">
    <property type="term" value="P:negative regulation of transcription by RNA polymerase II"/>
    <property type="evidence" value="ECO:0007669"/>
    <property type="project" value="TreeGrafter"/>
</dbReference>
<keyword evidence="10" id="KW-1185">Reference proteome</keyword>
<proteinExistence type="predicted"/>
<keyword evidence="3" id="KW-0805">Transcription regulation</keyword>
<dbReference type="PROSITE" id="PS51148">
    <property type="entry name" value="AXH"/>
    <property type="match status" value="1"/>
</dbReference>
<evidence type="ECO:0000313" key="10">
    <source>
        <dbReference type="Proteomes" id="UP001187415"/>
    </source>
</evidence>
<sequence length="504" mass="56218">MNEWMEERVDCDDLGPATDKQSEPMSFTPNPALVPDRDTLPLKKRDQRPSSPPPQQKQLQQQQQQCDAATFKAPYPYKSHSEFKAKHTGPFQPVPRAVPALYQPWMPTHTSPRAKPHALSTFREHGWAEWRDFSALHPAWDLSPHYQHHSPFPGTSALYPGHPQHPPRFSPVSLVSEGFHRAGDGYGWEQLKSLRDKCLNSERPSNEKNNGPYVRRRDKKVEYFPRLEKAGAPLLRTSLPPSLQEDLTMQRNSLHKSTRLVNHPVSGHSLTRVSSGYNSNCTYSSMKEDTSSAPALPSSDDASSSSSPPNRFPWLLPHFVAGSLIELRDGRLRRVEHLQTEDFLLGSLACPDLRLSCCTVQSISPSASYSCISRLLILLHDQQSQELVDVYVEYPFFVRGQGWSSCSPERTVRLCGLQCRQLSVGDVCLALTPIAAPQPPTSATPEPKPSPGKSGGGSELLQLPHPLVPPEPQWPAGEQKKEAEAVRRRHCSAPELRGPGTNCM</sequence>
<comment type="caution">
    <text evidence="9">The sequence shown here is derived from an EMBL/GenBank/DDBJ whole genome shotgun (WGS) entry which is preliminary data.</text>
</comment>
<reference evidence="9" key="1">
    <citation type="submission" date="2023-07" db="EMBL/GenBank/DDBJ databases">
        <title>Chromosome-level Genome Assembly of Striped Snakehead (Channa striata).</title>
        <authorList>
            <person name="Liu H."/>
        </authorList>
    </citation>
    <scope>NUCLEOTIDE SEQUENCE</scope>
    <source>
        <strain evidence="9">Gz</strain>
        <tissue evidence="9">Muscle</tissue>
    </source>
</reference>
<feature type="region of interest" description="Disordered" evidence="7">
    <location>
        <begin position="436"/>
        <end position="504"/>
    </location>
</feature>
<evidence type="ECO:0000256" key="5">
    <source>
        <dbReference type="ARBA" id="ARBA00023163"/>
    </source>
</evidence>